<dbReference type="CDD" id="cd06171">
    <property type="entry name" value="Sigma70_r4"/>
    <property type="match status" value="1"/>
</dbReference>
<dbReference type="NCBIfam" id="TIGR02937">
    <property type="entry name" value="sigma70-ECF"/>
    <property type="match status" value="1"/>
</dbReference>
<dbReference type="PANTHER" id="PTHR30603:SF60">
    <property type="entry name" value="RNA POLYMERASE SIGMA FACTOR RPOD"/>
    <property type="match status" value="1"/>
</dbReference>
<dbReference type="PRINTS" id="PR00046">
    <property type="entry name" value="SIGMA70FCT"/>
</dbReference>
<evidence type="ECO:0000256" key="5">
    <source>
        <dbReference type="ARBA" id="ARBA00023163"/>
    </source>
</evidence>
<keyword evidence="2 6" id="KW-0805">Transcription regulation</keyword>
<dbReference type="SUPFAM" id="SSF88946">
    <property type="entry name" value="Sigma2 domain of RNA polymerase sigma factors"/>
    <property type="match status" value="1"/>
</dbReference>
<dbReference type="InterPro" id="IPR013325">
    <property type="entry name" value="RNA_pol_sigma_r2"/>
</dbReference>
<dbReference type="Gene3D" id="1.10.220.120">
    <property type="entry name" value="Sigma-70 factor, region 1.1"/>
    <property type="match status" value="1"/>
</dbReference>
<dbReference type="Gene3D" id="1.10.601.10">
    <property type="entry name" value="RNA Polymerase Primary Sigma Factor"/>
    <property type="match status" value="1"/>
</dbReference>
<evidence type="ECO:0000256" key="1">
    <source>
        <dbReference type="ARBA" id="ARBA00007788"/>
    </source>
</evidence>
<dbReference type="EMBL" id="LN890655">
    <property type="protein sequence ID" value="CUS04167.2"/>
    <property type="molecule type" value="Genomic_DNA"/>
</dbReference>
<dbReference type="Pfam" id="PF04539">
    <property type="entry name" value="Sigma70_r3"/>
    <property type="match status" value="1"/>
</dbReference>
<keyword evidence="5 6" id="KW-0804">Transcription</keyword>
<name>A0A170PH94_9CHLR</name>
<dbReference type="InterPro" id="IPR000943">
    <property type="entry name" value="RNA_pol_sigma70"/>
</dbReference>
<dbReference type="InterPro" id="IPR007127">
    <property type="entry name" value="RNA_pol_sigma_70_r1_1"/>
</dbReference>
<evidence type="ECO:0000256" key="4">
    <source>
        <dbReference type="ARBA" id="ARBA00023125"/>
    </source>
</evidence>
<feature type="domain" description="RNA polymerase sigma-70" evidence="7">
    <location>
        <begin position="245"/>
        <end position="258"/>
    </location>
</feature>
<dbReference type="GO" id="GO:0006352">
    <property type="term" value="P:DNA-templated transcription initiation"/>
    <property type="evidence" value="ECO:0007669"/>
    <property type="project" value="InterPro"/>
</dbReference>
<sequence>MNSLLLNRQALSLFSRINRPISALFEIDGKTARNYLTMSDDLNDPLSDEMEILNALLNEGIEQRYLTYDQILEALPEIENNITLLETLLEEAQTLGLAIYENEEDIVAVALSEDVDEVDEALIEAELREAERVVRPARVRSHDAPLFDLSNVPIDDSVGLYFREMGQQSLLSAEEEVHLAMEIEAGRAAVEQLESGQVTDYEEIGKLEHQREVGDAARAHLIRANTRLVVSIAKKYRGRGLQFLDLIQEGNVGLMKAVEKYDYRRGNRFSTYATWWIRQAVTRALANHGRTIRIPAHLGGRISKLYQVAQELEQEYGRQPTAEEIAENMELPPDRVRWMLRTSRQPVHLERPVGDESDAELGDFIEDIEAPAPAETVAQTMLTEEIGDILDQLTPREARILRLRYGLQDGESRTLKEVGEMFGLSRERIRQLEKEALRKLRHPNFAGHLRQYLN</sequence>
<dbReference type="GO" id="GO:0016987">
    <property type="term" value="F:sigma factor activity"/>
    <property type="evidence" value="ECO:0007669"/>
    <property type="project" value="UniProtKB-KW"/>
</dbReference>
<keyword evidence="4 6" id="KW-0238">DNA-binding</keyword>
<dbReference type="InterPro" id="IPR036388">
    <property type="entry name" value="WH-like_DNA-bd_sf"/>
</dbReference>
<dbReference type="PROSITE" id="PS00715">
    <property type="entry name" value="SIGMA70_1"/>
    <property type="match status" value="1"/>
</dbReference>
<dbReference type="KEGG" id="pbf:CFX0092_A2289"/>
<evidence type="ECO:0000313" key="9">
    <source>
        <dbReference type="EMBL" id="CUS04167.2"/>
    </source>
</evidence>
<dbReference type="PANTHER" id="PTHR30603">
    <property type="entry name" value="RNA POLYMERASE SIGMA FACTOR RPO"/>
    <property type="match status" value="1"/>
</dbReference>
<evidence type="ECO:0000259" key="7">
    <source>
        <dbReference type="PROSITE" id="PS00715"/>
    </source>
</evidence>
<dbReference type="Proteomes" id="UP000215027">
    <property type="component" value="Chromosome I"/>
</dbReference>
<dbReference type="AlphaFoldDB" id="A0A170PH94"/>
<dbReference type="InterPro" id="IPR050239">
    <property type="entry name" value="Sigma-70_RNA_pol_init_factors"/>
</dbReference>
<comment type="similarity">
    <text evidence="1 6">Belongs to the sigma-70 factor family.</text>
</comment>
<dbReference type="InterPro" id="IPR007627">
    <property type="entry name" value="RNA_pol_sigma70_r2"/>
</dbReference>
<protein>
    <recommendedName>
        <fullName evidence="6">RNA polymerase sigma factor</fullName>
    </recommendedName>
</protein>
<evidence type="ECO:0000256" key="3">
    <source>
        <dbReference type="ARBA" id="ARBA00023082"/>
    </source>
</evidence>
<evidence type="ECO:0000259" key="8">
    <source>
        <dbReference type="PROSITE" id="PS00716"/>
    </source>
</evidence>
<gene>
    <name evidence="9" type="primary">sigA</name>
    <name evidence="9" type="ORF">CFX0092_A2289</name>
</gene>
<dbReference type="InterPro" id="IPR009042">
    <property type="entry name" value="RNA_pol_sigma70_r1_2"/>
</dbReference>
<evidence type="ECO:0000256" key="2">
    <source>
        <dbReference type="ARBA" id="ARBA00023015"/>
    </source>
</evidence>
<dbReference type="Gene3D" id="1.20.120.1810">
    <property type="match status" value="1"/>
</dbReference>
<dbReference type="InterPro" id="IPR007624">
    <property type="entry name" value="RNA_pol_sigma70_r3"/>
</dbReference>
<organism evidence="9 10">
    <name type="scientific">Candidatus Promineifilum breve</name>
    <dbReference type="NCBI Taxonomy" id="1806508"/>
    <lineage>
        <taxon>Bacteria</taxon>
        <taxon>Bacillati</taxon>
        <taxon>Chloroflexota</taxon>
        <taxon>Ardenticatenia</taxon>
        <taxon>Candidatus Promineifilales</taxon>
        <taxon>Candidatus Promineifilaceae</taxon>
        <taxon>Candidatus Promineifilum</taxon>
    </lineage>
</organism>
<feature type="domain" description="RNA polymerase sigma-70" evidence="8">
    <location>
        <begin position="414"/>
        <end position="440"/>
    </location>
</feature>
<dbReference type="Pfam" id="PF04545">
    <property type="entry name" value="Sigma70_r4"/>
    <property type="match status" value="1"/>
</dbReference>
<dbReference type="Gene3D" id="1.10.10.10">
    <property type="entry name" value="Winged helix-like DNA-binding domain superfamily/Winged helix DNA-binding domain"/>
    <property type="match status" value="2"/>
</dbReference>
<comment type="function">
    <text evidence="6">Sigma factors are initiation factors that promote the attachment of RNA polymerase to specific initiation sites and are then released.</text>
</comment>
<dbReference type="Pfam" id="PF04542">
    <property type="entry name" value="Sigma70_r2"/>
    <property type="match status" value="1"/>
</dbReference>
<dbReference type="InterPro" id="IPR007630">
    <property type="entry name" value="RNA_pol_sigma70_r4"/>
</dbReference>
<dbReference type="Pfam" id="PF00140">
    <property type="entry name" value="Sigma70_r1_2"/>
    <property type="match status" value="1"/>
</dbReference>
<dbReference type="GO" id="GO:0003677">
    <property type="term" value="F:DNA binding"/>
    <property type="evidence" value="ECO:0007669"/>
    <property type="project" value="UniProtKB-KW"/>
</dbReference>
<dbReference type="InterPro" id="IPR014284">
    <property type="entry name" value="RNA_pol_sigma-70_dom"/>
</dbReference>
<keyword evidence="3 6" id="KW-0731">Sigma factor</keyword>
<keyword evidence="10" id="KW-1185">Reference proteome</keyword>
<evidence type="ECO:0000313" key="10">
    <source>
        <dbReference type="Proteomes" id="UP000215027"/>
    </source>
</evidence>
<dbReference type="FunFam" id="1.10.601.10:FF:000001">
    <property type="entry name" value="RNA polymerase sigma factor SigA"/>
    <property type="match status" value="1"/>
</dbReference>
<accession>A0A170PH94</accession>
<dbReference type="InterPro" id="IPR042189">
    <property type="entry name" value="RNA_pol_sigma_70_r1_1_sf"/>
</dbReference>
<reference evidence="9" key="1">
    <citation type="submission" date="2016-01" db="EMBL/GenBank/DDBJ databases">
        <authorList>
            <person name="Mcilroy J.S."/>
            <person name="Karst M S."/>
            <person name="Albertsen M."/>
        </authorList>
    </citation>
    <scope>NUCLEOTIDE SEQUENCE</scope>
    <source>
        <strain evidence="9">Cfx-K</strain>
    </source>
</reference>
<dbReference type="SUPFAM" id="SSF88659">
    <property type="entry name" value="Sigma3 and sigma4 domains of RNA polymerase sigma factors"/>
    <property type="match status" value="2"/>
</dbReference>
<evidence type="ECO:0000256" key="6">
    <source>
        <dbReference type="RuleBase" id="RU362124"/>
    </source>
</evidence>
<dbReference type="PROSITE" id="PS00716">
    <property type="entry name" value="SIGMA70_2"/>
    <property type="match status" value="1"/>
</dbReference>
<dbReference type="InterPro" id="IPR013324">
    <property type="entry name" value="RNA_pol_sigma_r3/r4-like"/>
</dbReference>
<dbReference type="Pfam" id="PF03979">
    <property type="entry name" value="Sigma70_r1_1"/>
    <property type="match status" value="1"/>
</dbReference>
<proteinExistence type="inferred from homology"/>